<feature type="region of interest" description="Disordered" evidence="7">
    <location>
        <begin position="456"/>
        <end position="480"/>
    </location>
</feature>
<evidence type="ECO:0000256" key="6">
    <source>
        <dbReference type="ARBA" id="ARBA00023326"/>
    </source>
</evidence>
<dbReference type="GO" id="GO:0016798">
    <property type="term" value="F:hydrolase activity, acting on glycosyl bonds"/>
    <property type="evidence" value="ECO:0007669"/>
    <property type="project" value="UniProtKB-KW"/>
</dbReference>
<feature type="compositionally biased region" description="Low complexity" evidence="7">
    <location>
        <begin position="469"/>
        <end position="480"/>
    </location>
</feature>
<keyword evidence="5" id="KW-0326">Glycosidase</keyword>
<reference evidence="10 11" key="1">
    <citation type="submission" date="2015-02" db="EMBL/GenBank/DDBJ databases">
        <title>Draft genome sequences of ten Microbacterium spp. with emphasis on heavy metal contaminated environments.</title>
        <authorList>
            <person name="Corretto E."/>
        </authorList>
    </citation>
    <scope>NUCLEOTIDE SEQUENCE [LARGE SCALE GENOMIC DNA]</scope>
    <source>
        <strain evidence="10 11">DSM 12966</strain>
    </source>
</reference>
<keyword evidence="6" id="KW-0119">Carbohydrate metabolism</keyword>
<evidence type="ECO:0000256" key="1">
    <source>
        <dbReference type="ARBA" id="ARBA00004316"/>
    </source>
</evidence>
<comment type="subcellular location">
    <subcellularLocation>
        <location evidence="1">Cell projection</location>
    </subcellularLocation>
</comment>
<dbReference type="GO" id="GO:0042995">
    <property type="term" value="C:cell projection"/>
    <property type="evidence" value="ECO:0007669"/>
    <property type="project" value="UniProtKB-SubCell"/>
</dbReference>
<dbReference type="GO" id="GO:0006508">
    <property type="term" value="P:proteolysis"/>
    <property type="evidence" value="ECO:0007669"/>
    <property type="project" value="UniProtKB-KW"/>
</dbReference>
<dbReference type="InterPro" id="IPR006558">
    <property type="entry name" value="LamG-like"/>
</dbReference>
<dbReference type="Pfam" id="PF18911">
    <property type="entry name" value="PKD_4"/>
    <property type="match status" value="4"/>
</dbReference>
<accession>A0A0F0KEH0</accession>
<dbReference type="SUPFAM" id="SSF50998">
    <property type="entry name" value="Quinoprotein alcohol dehydrogenase-like"/>
    <property type="match status" value="1"/>
</dbReference>
<dbReference type="InterPro" id="IPR001791">
    <property type="entry name" value="Laminin_G"/>
</dbReference>
<dbReference type="EMBL" id="JYIU01000045">
    <property type="protein sequence ID" value="KJL19302.1"/>
    <property type="molecule type" value="Genomic_DNA"/>
</dbReference>
<evidence type="ECO:0000313" key="10">
    <source>
        <dbReference type="EMBL" id="KJL19302.1"/>
    </source>
</evidence>
<dbReference type="Pfam" id="PF13385">
    <property type="entry name" value="Laminin_G_3"/>
    <property type="match status" value="1"/>
</dbReference>
<dbReference type="CDD" id="cd00110">
    <property type="entry name" value="LamG"/>
    <property type="match status" value="1"/>
</dbReference>
<dbReference type="SMART" id="SM00089">
    <property type="entry name" value="PKD"/>
    <property type="match status" value="4"/>
</dbReference>
<dbReference type="PROSITE" id="PS50093">
    <property type="entry name" value="PKD"/>
    <property type="match status" value="4"/>
</dbReference>
<dbReference type="RefSeq" id="WP_052677798.1">
    <property type="nucleotide sequence ID" value="NZ_CP031425.1"/>
</dbReference>
<feature type="domain" description="PKD" evidence="8">
    <location>
        <begin position="884"/>
        <end position="963"/>
    </location>
</feature>
<dbReference type="InterPro" id="IPR013320">
    <property type="entry name" value="ConA-like_dom_sf"/>
</dbReference>
<evidence type="ECO:0000256" key="4">
    <source>
        <dbReference type="ARBA" id="ARBA00023273"/>
    </source>
</evidence>
<dbReference type="GO" id="GO:0000272">
    <property type="term" value="P:polysaccharide catabolic process"/>
    <property type="evidence" value="ECO:0007669"/>
    <property type="project" value="UniProtKB-KW"/>
</dbReference>
<keyword evidence="3" id="KW-1015">Disulfide bond</keyword>
<sequence>MSIQVVSRRSPRWRAAFAAIVGVVLVFSAALVAPVAASAAVPAAKAPFLQRTADVATADALPTVQIDSGYVWAQTTVGNTVYAAGSFSNARAALASPGTSLTPRSNILAYDIATGNLLPFAPTVNGVIKSIARSNDGSRIYIGGSFTQVNGTARFNFAALDAQTGQLIAGFAPSVGGVGVFGITLLGDSVYVAGNFTQANGTARKNFAAFATSNGALRSWAPTSDLQVDALVTDPDGSQVIAGGRFSMVNGLATQRGLSAIDPVSGIVNTGWQANSTVMNGATSGKAGIFALSTDATGVYGTGWVFADVATGNLEGVFAADAGSGAIRWVADCHGDHYGVYSTGKVVYATSHTHQCETVSLWPEQSVRQYRYMEAFTTTAEGTLSRSASVGSIYKDWSGTPSPSAYAWYPDFTVGTASGLGQAGLSITGAGDYISVAGEFTSVNGQRYQGIVRFSTTPSGGAKQGPRLTGASWSAPTATTASPGRVRVSIPVNWDRDDRDLTYQLLRTGTAGVIDQKVVSSGWWSTAQASLTDKTVTPGATYTYTVRAVDGNGNATTSQPVTATATSGVTSDYANAVLDDGAQLYYPLGSTTTNWAGGASPSYGSGVSVASPGAVEGATGTTASKLDGTTSGLISSGAAVSGPTDFSAETWFKTTTDNGGKIFGFGDQQTSFSGSYDRHLYMQNNGRLTFGVYPGAVRTVSSTTSYNDGRWHHAVASLGSAGMELYVDGVLVAQDAAVTDAQGYNGYWRVGGDSLGGWPDGPARWEFDGTVDEFAVYPSALSAAQVATHYAVGAGIHAPTAAFDATPTNLTVAFDATASTVDAGQTLTGYSWDFGDGHTGTGATPTHVYSASGTYDVVLNVTDSRGLTGTVSHPVTVTGPNALPTADFTSTASGLTASVNGTTSVDSDGTIAAYSWNWGDGSAAGTGATATHAYAAPGTYAVTLTVTDDRGGQATKTANVIVTHAAPVASFTATANALTVSVDGAASTASDAATLAYSWNWGDGSPAGSGGTASHVYATAGDFTITLTLTDSVGATATATRAVTVADQAFAIRDDFERTTASGWGSAELGGAYTVMNGAASAASVSGGAAKLTLAAGQTRNVALQSTSLADTLTTLMYSSDQGPATGGSYVGVSARKSASSEYLTRVWMRNDGKLWLVIQRDSTVLVSKALTTTWAAGDVFRLSVKVSGASPTTIQAKTWKDGTAEPADWQLSTTDATASLQGSGWTSVHANRAGSATSTAVFSFDSLRVTDLKAPVGPVPNVAPTAAFTSTVTNLGVAVDGSTSSDSDGTVVGHSWNWGDGTPAGTGAAATHTYAAAGTYTVTLTVTDDDGATGTATRQVVATSPPVEPQPGAVVASDDFARTATGGWSTAGVGGAWTLAGGAASAASVADGTGVLTLAAGSTRNMLLNSVSAKNVTMSMDFSADAAPSTGQAYVGLIARSSATDNYLVRAWLNANGTVSIVTQQGSAVLSTYVVPGITRGAGDAFTLKVDVAGGASTTISAKLWKQGTAEPAAWQTSFVDTTGIDAAGAVGAHANRTSSATGPVVVKVDNFRVTDNG</sequence>
<feature type="domain" description="PKD" evidence="8">
    <location>
        <begin position="967"/>
        <end position="1045"/>
    </location>
</feature>
<feature type="domain" description="PKD" evidence="8">
    <location>
        <begin position="799"/>
        <end position="878"/>
    </location>
</feature>
<keyword evidence="11" id="KW-1185">Reference proteome</keyword>
<feature type="domain" description="Fibronectin type-III" evidence="9">
    <location>
        <begin position="472"/>
        <end position="569"/>
    </location>
</feature>
<dbReference type="GO" id="GO:0031410">
    <property type="term" value="C:cytoplasmic vesicle"/>
    <property type="evidence" value="ECO:0007669"/>
    <property type="project" value="TreeGrafter"/>
</dbReference>
<dbReference type="GO" id="GO:0016020">
    <property type="term" value="C:membrane"/>
    <property type="evidence" value="ECO:0007669"/>
    <property type="project" value="TreeGrafter"/>
</dbReference>
<dbReference type="InterPro" id="IPR011047">
    <property type="entry name" value="Quinoprotein_ADH-like_sf"/>
</dbReference>
<comment type="caution">
    <text evidence="10">The sequence shown here is derived from an EMBL/GenBank/DDBJ whole genome shotgun (WGS) entry which is preliminary data.</text>
</comment>
<evidence type="ECO:0000259" key="8">
    <source>
        <dbReference type="PROSITE" id="PS50093"/>
    </source>
</evidence>
<evidence type="ECO:0000256" key="5">
    <source>
        <dbReference type="ARBA" id="ARBA00023295"/>
    </source>
</evidence>
<dbReference type="Gene3D" id="2.60.120.200">
    <property type="match status" value="1"/>
</dbReference>
<keyword evidence="10" id="KW-0645">Protease</keyword>
<evidence type="ECO:0000256" key="2">
    <source>
        <dbReference type="ARBA" id="ARBA00022729"/>
    </source>
</evidence>
<keyword evidence="2" id="KW-0732">Signal</keyword>
<organism evidence="10 11">
    <name type="scientific">Microbacterium foliorum</name>
    <dbReference type="NCBI Taxonomy" id="104336"/>
    <lineage>
        <taxon>Bacteria</taxon>
        <taxon>Bacillati</taxon>
        <taxon>Actinomycetota</taxon>
        <taxon>Actinomycetes</taxon>
        <taxon>Micrococcales</taxon>
        <taxon>Microbacteriaceae</taxon>
        <taxon>Microbacterium</taxon>
    </lineage>
</organism>
<keyword evidence="10" id="KW-0378">Hydrolase</keyword>
<dbReference type="SMART" id="SM00560">
    <property type="entry name" value="LamGL"/>
    <property type="match status" value="1"/>
</dbReference>
<dbReference type="PANTHER" id="PTHR46182:SF2">
    <property type="entry name" value="FI19480P1"/>
    <property type="match status" value="1"/>
</dbReference>
<gene>
    <name evidence="10" type="ORF">RN50_02587</name>
</gene>
<dbReference type="GO" id="GO:0008233">
    <property type="term" value="F:peptidase activity"/>
    <property type="evidence" value="ECO:0007669"/>
    <property type="project" value="UniProtKB-KW"/>
</dbReference>
<dbReference type="Gene3D" id="2.60.40.10">
    <property type="entry name" value="Immunoglobulins"/>
    <property type="match status" value="5"/>
</dbReference>
<dbReference type="SUPFAM" id="SSF49265">
    <property type="entry name" value="Fibronectin type III"/>
    <property type="match status" value="1"/>
</dbReference>
<evidence type="ECO:0000256" key="3">
    <source>
        <dbReference type="ARBA" id="ARBA00023157"/>
    </source>
</evidence>
<dbReference type="InterPro" id="IPR000601">
    <property type="entry name" value="PKD_dom"/>
</dbReference>
<dbReference type="SUPFAM" id="SSF49899">
    <property type="entry name" value="Concanavalin A-like lectins/glucanases"/>
    <property type="match status" value="1"/>
</dbReference>
<protein>
    <submittedName>
        <fullName evidence="10">Protease 1</fullName>
        <ecNumber evidence="10">3.4.21.50</ecNumber>
    </submittedName>
</protein>
<dbReference type="InterPro" id="IPR022409">
    <property type="entry name" value="PKD/Chitinase_dom"/>
</dbReference>
<dbReference type="SUPFAM" id="SSF49299">
    <property type="entry name" value="PKD domain"/>
    <property type="match status" value="4"/>
</dbReference>
<dbReference type="InterPro" id="IPR003961">
    <property type="entry name" value="FN3_dom"/>
</dbReference>
<dbReference type="Proteomes" id="UP000033572">
    <property type="component" value="Unassembled WGS sequence"/>
</dbReference>
<evidence type="ECO:0000256" key="7">
    <source>
        <dbReference type="SAM" id="MobiDB-lite"/>
    </source>
</evidence>
<evidence type="ECO:0000313" key="11">
    <source>
        <dbReference type="Proteomes" id="UP000033572"/>
    </source>
</evidence>
<keyword evidence="6" id="KW-0624">Polysaccharide degradation</keyword>
<dbReference type="PROSITE" id="PS50853">
    <property type="entry name" value="FN3"/>
    <property type="match status" value="1"/>
</dbReference>
<dbReference type="EC" id="3.4.21.50" evidence="10"/>
<evidence type="ECO:0000259" key="9">
    <source>
        <dbReference type="PROSITE" id="PS50853"/>
    </source>
</evidence>
<name>A0A0F0KEH0_9MICO</name>
<dbReference type="CDD" id="cd00146">
    <property type="entry name" value="PKD"/>
    <property type="match status" value="4"/>
</dbReference>
<keyword evidence="4" id="KW-0966">Cell projection</keyword>
<dbReference type="InterPro" id="IPR029865">
    <property type="entry name" value="KIAA0319-like"/>
</dbReference>
<dbReference type="KEGG" id="mfol:DXT68_02700"/>
<feature type="domain" description="PKD" evidence="8">
    <location>
        <begin position="1261"/>
        <end position="1341"/>
    </location>
</feature>
<dbReference type="GeneID" id="94443287"/>
<dbReference type="InterPro" id="IPR036116">
    <property type="entry name" value="FN3_sf"/>
</dbReference>
<dbReference type="InterPro" id="IPR035986">
    <property type="entry name" value="PKD_dom_sf"/>
</dbReference>
<dbReference type="PANTHER" id="PTHR46182">
    <property type="entry name" value="FI19480P1"/>
    <property type="match status" value="1"/>
</dbReference>
<proteinExistence type="predicted"/>
<dbReference type="PATRIC" id="fig|104336.4.peg.2632"/>
<dbReference type="InterPro" id="IPR013783">
    <property type="entry name" value="Ig-like_fold"/>
</dbReference>